<dbReference type="InterPro" id="IPR052598">
    <property type="entry name" value="IgSF_CEA-related"/>
</dbReference>
<evidence type="ECO:0000256" key="1">
    <source>
        <dbReference type="ARBA" id="ARBA00022729"/>
    </source>
</evidence>
<dbReference type="InterPro" id="IPR036179">
    <property type="entry name" value="Ig-like_dom_sf"/>
</dbReference>
<dbReference type="PANTHER" id="PTHR44337">
    <property type="entry name" value="CARCINOEMBRYONIC ANTIGEN-RELATED CELL ADHESION MOLECULE 8"/>
    <property type="match status" value="1"/>
</dbReference>
<reference evidence="7" key="2">
    <citation type="submission" date="2025-08" db="UniProtKB">
        <authorList>
            <consortium name="Ensembl"/>
        </authorList>
    </citation>
    <scope>IDENTIFICATION</scope>
</reference>
<sequence length="519" mass="54813">VDFYGRCAGADILPDGPVDATLGSDVVLKTLLTNPEYAFMIWSFSDGTDQVNIATQGQTALKVNSRYESRVSVNATDGYLTLRKLTREDNGDYSLTVVSADGTTSTEPVSDVLISSDVSEAVEHNSTVVLTCTAKGSYLKFAWLNGNLPLVADNKRITLKNADTSSTLTVTGILRSDLTGPVYCTATNNLQKEKSAPFNLTVHYGVTISPTDTPRYVRAKSNFNLSCSAPSSSPAASFTWFHGEKQMEATGPVLTLEVIQKLGLGKKVEAFSCKAENAKTRRVIASSNVHGEFLTLSSPPSPDAISGVKLTGPGSTLVAGNSSTNLSCKATAGTVATTTWLKDGAPLSASGGRLVFSEDKSSLKIQPLQKEDGGEYKCQLTNPVSSEHDSFRLVVNFGPEPAAVQGKDAVEVNDPVTLTCSAQSVPPASYTWKLNGTLTAVKTAEYVIEKASFKNSGTYTCEAHNAVTGQNSTYSHTLAVKEGDLDGLSDGAIAGIVIAILVALAAAIGLTFYCRQKVP</sequence>
<proteinExistence type="predicted"/>
<dbReference type="InterPro" id="IPR003599">
    <property type="entry name" value="Ig_sub"/>
</dbReference>
<feature type="transmembrane region" description="Helical" evidence="5">
    <location>
        <begin position="492"/>
        <end position="514"/>
    </location>
</feature>
<dbReference type="Proteomes" id="UP000265120">
    <property type="component" value="Chromosome 18"/>
</dbReference>
<dbReference type="AlphaFoldDB" id="A0A3P8X112"/>
<feature type="domain" description="Ig-like" evidence="6">
    <location>
        <begin position="210"/>
        <end position="285"/>
    </location>
</feature>
<accession>A0A3P8X112</accession>
<organism evidence="7 8">
    <name type="scientific">Cynoglossus semilaevis</name>
    <name type="common">Tongue sole</name>
    <dbReference type="NCBI Taxonomy" id="244447"/>
    <lineage>
        <taxon>Eukaryota</taxon>
        <taxon>Metazoa</taxon>
        <taxon>Chordata</taxon>
        <taxon>Craniata</taxon>
        <taxon>Vertebrata</taxon>
        <taxon>Euteleostomi</taxon>
        <taxon>Actinopterygii</taxon>
        <taxon>Neopterygii</taxon>
        <taxon>Teleostei</taxon>
        <taxon>Neoteleostei</taxon>
        <taxon>Acanthomorphata</taxon>
        <taxon>Carangaria</taxon>
        <taxon>Pleuronectiformes</taxon>
        <taxon>Pleuronectoidei</taxon>
        <taxon>Cynoglossidae</taxon>
        <taxon>Cynoglossinae</taxon>
        <taxon>Cynoglossus</taxon>
    </lineage>
</organism>
<dbReference type="InterPro" id="IPR013783">
    <property type="entry name" value="Ig-like_fold"/>
</dbReference>
<dbReference type="InterPro" id="IPR013098">
    <property type="entry name" value="Ig_I-set"/>
</dbReference>
<feature type="domain" description="Ig-like" evidence="6">
    <location>
        <begin position="108"/>
        <end position="201"/>
    </location>
</feature>
<dbReference type="GeneTree" id="ENSGT01100000263479"/>
<dbReference type="Pfam" id="PF13895">
    <property type="entry name" value="Ig_2"/>
    <property type="match status" value="1"/>
</dbReference>
<keyword evidence="3" id="KW-0325">Glycoprotein</keyword>
<dbReference type="OMA" id="LTCQTAH"/>
<dbReference type="SUPFAM" id="SSF48726">
    <property type="entry name" value="Immunoglobulin"/>
    <property type="match status" value="4"/>
</dbReference>
<evidence type="ECO:0000256" key="3">
    <source>
        <dbReference type="ARBA" id="ARBA00023180"/>
    </source>
</evidence>
<dbReference type="Pfam" id="PF07686">
    <property type="entry name" value="V-set"/>
    <property type="match status" value="1"/>
</dbReference>
<evidence type="ECO:0000256" key="2">
    <source>
        <dbReference type="ARBA" id="ARBA00023157"/>
    </source>
</evidence>
<evidence type="ECO:0000313" key="7">
    <source>
        <dbReference type="Ensembl" id="ENSCSEP00000030615.1"/>
    </source>
</evidence>
<evidence type="ECO:0000256" key="4">
    <source>
        <dbReference type="ARBA" id="ARBA00023319"/>
    </source>
</evidence>
<feature type="domain" description="Ig-like" evidence="6">
    <location>
        <begin position="399"/>
        <end position="479"/>
    </location>
</feature>
<dbReference type="InterPro" id="IPR007110">
    <property type="entry name" value="Ig-like_dom"/>
</dbReference>
<keyword evidence="5" id="KW-0812">Transmembrane</keyword>
<keyword evidence="5" id="KW-1133">Transmembrane helix</keyword>
<dbReference type="SMART" id="SM00409">
    <property type="entry name" value="IG"/>
    <property type="match status" value="4"/>
</dbReference>
<dbReference type="Gene3D" id="2.60.40.10">
    <property type="entry name" value="Immunoglobulins"/>
    <property type="match status" value="5"/>
</dbReference>
<evidence type="ECO:0000259" key="6">
    <source>
        <dbReference type="PROSITE" id="PS50835"/>
    </source>
</evidence>
<dbReference type="PANTHER" id="PTHR44337:SF17">
    <property type="entry name" value="CARCINOEMBRYONIC ANTIGEN-RELATED CELL ADHESION MOLECULE 5 ISOFORM X1"/>
    <property type="match status" value="1"/>
</dbReference>
<keyword evidence="5" id="KW-0472">Membrane</keyword>
<keyword evidence="1" id="KW-0732">Signal</keyword>
<evidence type="ECO:0000256" key="5">
    <source>
        <dbReference type="SAM" id="Phobius"/>
    </source>
</evidence>
<dbReference type="PROSITE" id="PS50835">
    <property type="entry name" value="IG_LIKE"/>
    <property type="match status" value="4"/>
</dbReference>
<keyword evidence="8" id="KW-1185">Reference proteome</keyword>
<evidence type="ECO:0000313" key="8">
    <source>
        <dbReference type="Proteomes" id="UP000265120"/>
    </source>
</evidence>
<dbReference type="InterPro" id="IPR013106">
    <property type="entry name" value="Ig_V-set"/>
</dbReference>
<dbReference type="Ensembl" id="ENSCSET00000031021.1">
    <property type="protein sequence ID" value="ENSCSEP00000030615.1"/>
    <property type="gene ID" value="ENSCSEG00000019606.1"/>
</dbReference>
<protein>
    <recommendedName>
        <fullName evidence="6">Ig-like domain-containing protein</fullName>
    </recommendedName>
</protein>
<feature type="domain" description="Ig-like" evidence="6">
    <location>
        <begin position="302"/>
        <end position="394"/>
    </location>
</feature>
<name>A0A3P8X112_CYNSE</name>
<keyword evidence="2" id="KW-1015">Disulfide bond</keyword>
<dbReference type="SMART" id="SM00408">
    <property type="entry name" value="IGc2"/>
    <property type="match status" value="3"/>
</dbReference>
<reference evidence="7" key="3">
    <citation type="submission" date="2025-09" db="UniProtKB">
        <authorList>
            <consortium name="Ensembl"/>
        </authorList>
    </citation>
    <scope>IDENTIFICATION</scope>
</reference>
<reference evidence="7 8" key="1">
    <citation type="journal article" date="2014" name="Nat. Genet.">
        <title>Whole-genome sequence of a flatfish provides insights into ZW sex chromosome evolution and adaptation to a benthic lifestyle.</title>
        <authorList>
            <person name="Chen S."/>
            <person name="Zhang G."/>
            <person name="Shao C."/>
            <person name="Huang Q."/>
            <person name="Liu G."/>
            <person name="Zhang P."/>
            <person name="Song W."/>
            <person name="An N."/>
            <person name="Chalopin D."/>
            <person name="Volff J.N."/>
            <person name="Hong Y."/>
            <person name="Li Q."/>
            <person name="Sha Z."/>
            <person name="Zhou H."/>
            <person name="Xie M."/>
            <person name="Yu Q."/>
            <person name="Liu Y."/>
            <person name="Xiang H."/>
            <person name="Wang N."/>
            <person name="Wu K."/>
            <person name="Yang C."/>
            <person name="Zhou Q."/>
            <person name="Liao X."/>
            <person name="Yang L."/>
            <person name="Hu Q."/>
            <person name="Zhang J."/>
            <person name="Meng L."/>
            <person name="Jin L."/>
            <person name="Tian Y."/>
            <person name="Lian J."/>
            <person name="Yang J."/>
            <person name="Miao G."/>
            <person name="Liu S."/>
            <person name="Liang Z."/>
            <person name="Yan F."/>
            <person name="Li Y."/>
            <person name="Sun B."/>
            <person name="Zhang H."/>
            <person name="Zhang J."/>
            <person name="Zhu Y."/>
            <person name="Du M."/>
            <person name="Zhao Y."/>
            <person name="Schartl M."/>
            <person name="Tang Q."/>
            <person name="Wang J."/>
        </authorList>
    </citation>
    <scope>NUCLEOTIDE SEQUENCE</scope>
</reference>
<dbReference type="InterPro" id="IPR003598">
    <property type="entry name" value="Ig_sub2"/>
</dbReference>
<dbReference type="Pfam" id="PF07679">
    <property type="entry name" value="I-set"/>
    <property type="match status" value="2"/>
</dbReference>
<keyword evidence="4" id="KW-0393">Immunoglobulin domain</keyword>